<dbReference type="RefSeq" id="WP_366534593.1">
    <property type="nucleotide sequence ID" value="NZ_LIRS01000001.1"/>
</dbReference>
<evidence type="ECO:0000313" key="1">
    <source>
        <dbReference type="EMBL" id="KOY42675.1"/>
    </source>
</evidence>
<organism evidence="1 2">
    <name type="scientific">Vibrio parahaemolyticus</name>
    <dbReference type="NCBI Taxonomy" id="670"/>
    <lineage>
        <taxon>Bacteria</taxon>
        <taxon>Pseudomonadati</taxon>
        <taxon>Pseudomonadota</taxon>
        <taxon>Gammaproteobacteria</taxon>
        <taxon>Vibrionales</taxon>
        <taxon>Vibrionaceae</taxon>
        <taxon>Vibrio</taxon>
    </lineage>
</organism>
<proteinExistence type="predicted"/>
<comment type="caution">
    <text evidence="1">The sequence shown here is derived from an EMBL/GenBank/DDBJ whole genome shotgun (WGS) entry which is preliminary data.</text>
</comment>
<evidence type="ECO:0000313" key="2">
    <source>
        <dbReference type="Proteomes" id="UP000037697"/>
    </source>
</evidence>
<dbReference type="Proteomes" id="UP000037697">
    <property type="component" value="Unassembled WGS sequence"/>
</dbReference>
<feature type="non-terminal residue" evidence="1">
    <location>
        <position position="85"/>
    </location>
</feature>
<protein>
    <submittedName>
        <fullName evidence="1">Uncharacterized protein</fullName>
    </submittedName>
</protein>
<gene>
    <name evidence="1" type="ORF">ACX05_00005</name>
</gene>
<sequence length="85" mass="9275">MSVTGRALWWIPLVALATGGVGTVRAESFSSKPLTKSQLAQVYKPIELVQFSTSLARVDSVEWLVEQLKLADAIGRDDIVESTLE</sequence>
<accession>A0AAW3J7J5</accession>
<reference evidence="1 2" key="1">
    <citation type="submission" date="2015-07" db="EMBL/GenBank/DDBJ databases">
        <title>Foodborne Vibrio parahaemolyticus Isolates.</title>
        <authorList>
            <person name="Ronholm J."/>
            <person name="Petronella N."/>
            <person name="Kenwell R."/>
            <person name="Banerjee S."/>
        </authorList>
    </citation>
    <scope>NUCLEOTIDE SEQUENCE [LARGE SCALE GENOMIC DNA]</scope>
    <source>
        <strain evidence="1 2">HS-06-05</strain>
    </source>
</reference>
<dbReference type="AlphaFoldDB" id="A0AAW3J7J5"/>
<dbReference type="EMBL" id="LIRS01000001">
    <property type="protein sequence ID" value="KOY42675.1"/>
    <property type="molecule type" value="Genomic_DNA"/>
</dbReference>
<name>A0AAW3J7J5_VIBPH</name>